<keyword evidence="4" id="KW-0238">DNA-binding</keyword>
<dbReference type="InterPro" id="IPR013249">
    <property type="entry name" value="RNA_pol_sigma70_r4_t2"/>
</dbReference>
<dbReference type="GO" id="GO:0003677">
    <property type="term" value="F:DNA binding"/>
    <property type="evidence" value="ECO:0007669"/>
    <property type="project" value="UniProtKB-KW"/>
</dbReference>
<dbReference type="EMBL" id="AAWS01000006">
    <property type="protein sequence ID" value="EAY30664.1"/>
    <property type="molecule type" value="Genomic_DNA"/>
</dbReference>
<dbReference type="InterPro" id="IPR007627">
    <property type="entry name" value="RNA_pol_sigma70_r2"/>
</dbReference>
<evidence type="ECO:0000256" key="2">
    <source>
        <dbReference type="ARBA" id="ARBA00023015"/>
    </source>
</evidence>
<comment type="similarity">
    <text evidence="1">Belongs to the sigma-70 factor family. ECF subfamily.</text>
</comment>
<keyword evidence="9" id="KW-1185">Reference proteome</keyword>
<dbReference type="InterPro" id="IPR036388">
    <property type="entry name" value="WH-like_DNA-bd_sf"/>
</dbReference>
<dbReference type="PANTHER" id="PTHR43133:SF52">
    <property type="entry name" value="ECF RNA POLYMERASE SIGMA FACTOR SIGL"/>
    <property type="match status" value="1"/>
</dbReference>
<evidence type="ECO:0000259" key="7">
    <source>
        <dbReference type="Pfam" id="PF08281"/>
    </source>
</evidence>
<evidence type="ECO:0000256" key="3">
    <source>
        <dbReference type="ARBA" id="ARBA00023082"/>
    </source>
</evidence>
<evidence type="ECO:0000313" key="8">
    <source>
        <dbReference type="EMBL" id="EAY30664.1"/>
    </source>
</evidence>
<dbReference type="RefSeq" id="WP_002695001.1">
    <property type="nucleotide sequence ID" value="NZ_AAWS01000006.1"/>
</dbReference>
<dbReference type="Gene3D" id="1.10.1740.10">
    <property type="match status" value="1"/>
</dbReference>
<keyword evidence="3" id="KW-0731">Sigma factor</keyword>
<dbReference type="AlphaFoldDB" id="A1ZGP7"/>
<keyword evidence="8" id="KW-0240">DNA-directed RNA polymerase</keyword>
<dbReference type="InterPro" id="IPR013325">
    <property type="entry name" value="RNA_pol_sigma_r2"/>
</dbReference>
<dbReference type="InterPro" id="IPR014284">
    <property type="entry name" value="RNA_pol_sigma-70_dom"/>
</dbReference>
<evidence type="ECO:0000256" key="4">
    <source>
        <dbReference type="ARBA" id="ARBA00023125"/>
    </source>
</evidence>
<gene>
    <name evidence="8" type="ORF">M23134_03302</name>
</gene>
<dbReference type="SUPFAM" id="SSF88659">
    <property type="entry name" value="Sigma3 and sigma4 domains of RNA polymerase sigma factors"/>
    <property type="match status" value="1"/>
</dbReference>
<feature type="domain" description="RNA polymerase sigma factor 70 region 4 type 2" evidence="7">
    <location>
        <begin position="124"/>
        <end position="176"/>
    </location>
</feature>
<name>A1ZGP7_MICM2</name>
<evidence type="ECO:0000256" key="1">
    <source>
        <dbReference type="ARBA" id="ARBA00010641"/>
    </source>
</evidence>
<comment type="caution">
    <text evidence="8">The sequence shown here is derived from an EMBL/GenBank/DDBJ whole genome shotgun (WGS) entry which is preliminary data.</text>
</comment>
<dbReference type="eggNOG" id="COG1595">
    <property type="taxonomic scope" value="Bacteria"/>
</dbReference>
<dbReference type="NCBIfam" id="TIGR02937">
    <property type="entry name" value="sigma70-ECF"/>
    <property type="match status" value="1"/>
</dbReference>
<dbReference type="GO" id="GO:0000428">
    <property type="term" value="C:DNA-directed RNA polymerase complex"/>
    <property type="evidence" value="ECO:0007669"/>
    <property type="project" value="UniProtKB-KW"/>
</dbReference>
<reference evidence="8 9" key="1">
    <citation type="submission" date="2007-01" db="EMBL/GenBank/DDBJ databases">
        <authorList>
            <person name="Haygood M."/>
            <person name="Podell S."/>
            <person name="Anderson C."/>
            <person name="Hopkinson B."/>
            <person name="Roe K."/>
            <person name="Barbeau K."/>
            <person name="Gaasterland T."/>
            <person name="Ferriera S."/>
            <person name="Johnson J."/>
            <person name="Kravitz S."/>
            <person name="Beeson K."/>
            <person name="Sutton G."/>
            <person name="Rogers Y.-H."/>
            <person name="Friedman R."/>
            <person name="Frazier M."/>
            <person name="Venter J.C."/>
        </authorList>
    </citation>
    <scope>NUCLEOTIDE SEQUENCE [LARGE SCALE GENOMIC DNA]</scope>
    <source>
        <strain evidence="8 9">ATCC 23134</strain>
    </source>
</reference>
<keyword evidence="5" id="KW-0804">Transcription</keyword>
<dbReference type="Pfam" id="PF08281">
    <property type="entry name" value="Sigma70_r4_2"/>
    <property type="match status" value="1"/>
</dbReference>
<dbReference type="SUPFAM" id="SSF88946">
    <property type="entry name" value="Sigma2 domain of RNA polymerase sigma factors"/>
    <property type="match status" value="1"/>
</dbReference>
<dbReference type="CDD" id="cd06171">
    <property type="entry name" value="Sigma70_r4"/>
    <property type="match status" value="1"/>
</dbReference>
<dbReference type="GO" id="GO:0016987">
    <property type="term" value="F:sigma factor activity"/>
    <property type="evidence" value="ECO:0007669"/>
    <property type="project" value="UniProtKB-KW"/>
</dbReference>
<evidence type="ECO:0000313" key="9">
    <source>
        <dbReference type="Proteomes" id="UP000004095"/>
    </source>
</evidence>
<dbReference type="Gene3D" id="1.10.10.10">
    <property type="entry name" value="Winged helix-like DNA-binding domain superfamily/Winged helix DNA-binding domain"/>
    <property type="match status" value="1"/>
</dbReference>
<feature type="domain" description="RNA polymerase sigma-70 region 2" evidence="6">
    <location>
        <begin position="26"/>
        <end position="93"/>
    </location>
</feature>
<organism evidence="8 9">
    <name type="scientific">Microscilla marina ATCC 23134</name>
    <dbReference type="NCBI Taxonomy" id="313606"/>
    <lineage>
        <taxon>Bacteria</taxon>
        <taxon>Pseudomonadati</taxon>
        <taxon>Bacteroidota</taxon>
        <taxon>Cytophagia</taxon>
        <taxon>Cytophagales</taxon>
        <taxon>Microscillaceae</taxon>
        <taxon>Microscilla</taxon>
    </lineage>
</organism>
<dbReference type="Proteomes" id="UP000004095">
    <property type="component" value="Unassembled WGS sequence"/>
</dbReference>
<keyword evidence="2" id="KW-0805">Transcription regulation</keyword>
<dbReference type="PANTHER" id="PTHR43133">
    <property type="entry name" value="RNA POLYMERASE ECF-TYPE SIGMA FACTO"/>
    <property type="match status" value="1"/>
</dbReference>
<evidence type="ECO:0000259" key="6">
    <source>
        <dbReference type="Pfam" id="PF04542"/>
    </source>
</evidence>
<accession>A1ZGP7</accession>
<dbReference type="Pfam" id="PF04542">
    <property type="entry name" value="Sigma70_r2"/>
    <property type="match status" value="1"/>
</dbReference>
<proteinExistence type="inferred from homology"/>
<protein>
    <submittedName>
        <fullName evidence="8">DNA-directed RNA polymerase specialized sigma subunit, sigma24-like protein</fullName>
    </submittedName>
</protein>
<sequence length="189" mass="22211">MHLDAISDNGLMLKVKNGDVDKLGLLFERYNKALFGFFYRMTQNAKTSEDLVQNVFLRILKYKHTFTGEGKFTTWMYHLARNISIDHHKKQSRMGYKDDLSQWENQLPEEVSTEDKMYQQEDIRMLNAALGRLSPEKREILILSRYQGLKYKEIGALMDCSEGAVKVRIHRALSDLKDIYKKLEKNQQL</sequence>
<evidence type="ECO:0000256" key="5">
    <source>
        <dbReference type="ARBA" id="ARBA00023163"/>
    </source>
</evidence>
<dbReference type="InterPro" id="IPR013324">
    <property type="entry name" value="RNA_pol_sigma_r3/r4-like"/>
</dbReference>
<dbReference type="InterPro" id="IPR039425">
    <property type="entry name" value="RNA_pol_sigma-70-like"/>
</dbReference>
<dbReference type="GO" id="GO:0006352">
    <property type="term" value="P:DNA-templated transcription initiation"/>
    <property type="evidence" value="ECO:0007669"/>
    <property type="project" value="InterPro"/>
</dbReference>